<reference evidence="4" key="1">
    <citation type="submission" date="2017-02" db="UniProtKB">
        <authorList>
            <consortium name="WormBaseParasite"/>
        </authorList>
    </citation>
    <scope>IDENTIFICATION</scope>
</reference>
<dbReference type="WBParaSite" id="EVEC_0000851501-mRNA-1">
    <property type="protein sequence ID" value="EVEC_0000851501-mRNA-1"/>
    <property type="gene ID" value="EVEC_0000851501"/>
</dbReference>
<accession>A0A0N4VD46</accession>
<dbReference type="SMART" id="SM00248">
    <property type="entry name" value="ANK"/>
    <property type="match status" value="2"/>
</dbReference>
<dbReference type="EMBL" id="UXUI01009207">
    <property type="protein sequence ID" value="VDD93248.1"/>
    <property type="molecule type" value="Genomic_DNA"/>
</dbReference>
<dbReference type="InterPro" id="IPR036770">
    <property type="entry name" value="Ankyrin_rpt-contain_sf"/>
</dbReference>
<dbReference type="Proteomes" id="UP000274131">
    <property type="component" value="Unassembled WGS sequence"/>
</dbReference>
<evidence type="ECO:0000313" key="3">
    <source>
        <dbReference type="Proteomes" id="UP000274131"/>
    </source>
</evidence>
<evidence type="ECO:0000313" key="2">
    <source>
        <dbReference type="EMBL" id="VDD93248.1"/>
    </source>
</evidence>
<dbReference type="AlphaFoldDB" id="A0A0N4VD46"/>
<evidence type="ECO:0000313" key="4">
    <source>
        <dbReference type="WBParaSite" id="EVEC_0000851501-mRNA-1"/>
    </source>
</evidence>
<dbReference type="SUPFAM" id="SSF48403">
    <property type="entry name" value="Ankyrin repeat"/>
    <property type="match status" value="1"/>
</dbReference>
<feature type="repeat" description="ANK" evidence="1">
    <location>
        <begin position="140"/>
        <end position="172"/>
    </location>
</feature>
<reference evidence="2 3" key="2">
    <citation type="submission" date="2018-10" db="EMBL/GenBank/DDBJ databases">
        <authorList>
            <consortium name="Pathogen Informatics"/>
        </authorList>
    </citation>
    <scope>NUCLEOTIDE SEQUENCE [LARGE SCALE GENOMIC DNA]</scope>
</reference>
<protein>
    <submittedName>
        <fullName evidence="4">ANK_REP_REGION domain-containing protein</fullName>
    </submittedName>
</protein>
<dbReference type="InterPro" id="IPR002110">
    <property type="entry name" value="Ankyrin_rpt"/>
</dbReference>
<keyword evidence="3" id="KW-1185">Reference proteome</keyword>
<sequence length="406" mass="46760">MISGNQEVFLKKFDCLSKILRKAPWGSRYHHMDERHCRERIMRGIISHFSEQNGTYTVIHKLATSKGLERKCGSFGTHSRCRMIRTILDCLSWKCRREILRLQVQKTGKTPLHLAAITGQPCQIEALMYYEAPPDIPDFTNRTPLHYAVLRNDVFSTRMLLWYGADVSLLERNRFFAHLPCMNSSSGTVYNFLCARKLALEKKFMNWVSLFVRGVWSPYKAFTDLHFTKLSREGDCQRNVIFSSETKKVIHTFLKRVTAYRSAERSVQCKEEFGVQQLIFILPTFYKVSDLCSDPNDPQLYCTPITTDGAEDIVKLIRNVPVLKGPSGKPVNMQPALINPHNGYFYVYQVPRDLPSGEYTLYFDVDINKIKEKAKYMMLAVQGFVCGAPDFCIWNTAKVKGKAKVE</sequence>
<proteinExistence type="predicted"/>
<evidence type="ECO:0000256" key="1">
    <source>
        <dbReference type="PROSITE-ProRule" id="PRU00023"/>
    </source>
</evidence>
<organism evidence="4">
    <name type="scientific">Enterobius vermicularis</name>
    <name type="common">Human pinworm</name>
    <dbReference type="NCBI Taxonomy" id="51028"/>
    <lineage>
        <taxon>Eukaryota</taxon>
        <taxon>Metazoa</taxon>
        <taxon>Ecdysozoa</taxon>
        <taxon>Nematoda</taxon>
        <taxon>Chromadorea</taxon>
        <taxon>Rhabditida</taxon>
        <taxon>Spirurina</taxon>
        <taxon>Oxyuridomorpha</taxon>
        <taxon>Oxyuroidea</taxon>
        <taxon>Oxyuridae</taxon>
        <taxon>Enterobius</taxon>
    </lineage>
</organism>
<dbReference type="PROSITE" id="PS50088">
    <property type="entry name" value="ANK_REPEAT"/>
    <property type="match status" value="2"/>
</dbReference>
<gene>
    <name evidence="2" type="ORF">EVEC_LOCUS7999</name>
</gene>
<dbReference type="OrthoDB" id="71307at2759"/>
<dbReference type="Pfam" id="PF12796">
    <property type="entry name" value="Ank_2"/>
    <property type="match status" value="1"/>
</dbReference>
<keyword evidence="1" id="KW-0040">ANK repeat</keyword>
<dbReference type="Gene3D" id="1.25.40.20">
    <property type="entry name" value="Ankyrin repeat-containing domain"/>
    <property type="match status" value="1"/>
</dbReference>
<feature type="repeat" description="ANK" evidence="1">
    <location>
        <begin position="107"/>
        <end position="139"/>
    </location>
</feature>
<name>A0A0N4VD46_ENTVE</name>
<dbReference type="PROSITE" id="PS50297">
    <property type="entry name" value="ANK_REP_REGION"/>
    <property type="match status" value="1"/>
</dbReference>